<dbReference type="SMART" id="SM00382">
    <property type="entry name" value="AAA"/>
    <property type="match status" value="2"/>
</dbReference>
<proteinExistence type="inferred from homology"/>
<evidence type="ECO:0000259" key="8">
    <source>
        <dbReference type="PROSITE" id="PS50893"/>
    </source>
</evidence>
<dbReference type="PANTHER" id="PTHR19211">
    <property type="entry name" value="ATP-BINDING TRANSPORT PROTEIN-RELATED"/>
    <property type="match status" value="1"/>
</dbReference>
<dbReference type="GO" id="GO:0005524">
    <property type="term" value="F:ATP binding"/>
    <property type="evidence" value="ECO:0007669"/>
    <property type="project" value="UniProtKB-KW"/>
</dbReference>
<dbReference type="AlphaFoldDB" id="A0A1T2KSG5"/>
<dbReference type="Proteomes" id="UP000190896">
    <property type="component" value="Unassembled WGS sequence"/>
</dbReference>
<dbReference type="GO" id="GO:0016887">
    <property type="term" value="F:ATP hydrolysis activity"/>
    <property type="evidence" value="ECO:0007669"/>
    <property type="project" value="InterPro"/>
</dbReference>
<organism evidence="9 10">
    <name type="scientific">Solemya velesiana gill symbiont</name>
    <dbReference type="NCBI Taxonomy" id="1918948"/>
    <lineage>
        <taxon>Bacteria</taxon>
        <taxon>Pseudomonadati</taxon>
        <taxon>Pseudomonadota</taxon>
        <taxon>Gammaproteobacteria</taxon>
        <taxon>sulfur-oxidizing symbionts</taxon>
    </lineage>
</organism>
<keyword evidence="1" id="KW-0677">Repeat</keyword>
<dbReference type="Gene3D" id="3.40.50.300">
    <property type="entry name" value="P-loop containing nucleotide triphosphate hydrolases"/>
    <property type="match status" value="2"/>
</dbReference>
<dbReference type="FunFam" id="3.40.50.300:FF:002053">
    <property type="entry name" value="ABC transporter ATP-binding protein"/>
    <property type="match status" value="1"/>
</dbReference>
<dbReference type="InterPro" id="IPR050611">
    <property type="entry name" value="ABCF"/>
</dbReference>
<comment type="similarity">
    <text evidence="4">Belongs to the ABC transporter superfamily. ABCF family. YheS subfamily.</text>
</comment>
<keyword evidence="10" id="KW-1185">Reference proteome</keyword>
<dbReference type="Pfam" id="PF12848">
    <property type="entry name" value="ABC_tran_Xtn"/>
    <property type="match status" value="1"/>
</dbReference>
<evidence type="ECO:0000256" key="6">
    <source>
        <dbReference type="SAM" id="Coils"/>
    </source>
</evidence>
<dbReference type="OrthoDB" id="9762051at2"/>
<dbReference type="PANTHER" id="PTHR19211:SF14">
    <property type="entry name" value="ATP-BINDING CASSETTE SUB-FAMILY F MEMBER 1"/>
    <property type="match status" value="1"/>
</dbReference>
<dbReference type="SUPFAM" id="SSF52540">
    <property type="entry name" value="P-loop containing nucleoside triphosphate hydrolases"/>
    <property type="match status" value="2"/>
</dbReference>
<dbReference type="EMBL" id="MPRJ01000077">
    <property type="protein sequence ID" value="OOZ35772.1"/>
    <property type="molecule type" value="Genomic_DNA"/>
</dbReference>
<evidence type="ECO:0000313" key="10">
    <source>
        <dbReference type="Proteomes" id="UP000190896"/>
    </source>
</evidence>
<evidence type="ECO:0000256" key="2">
    <source>
        <dbReference type="ARBA" id="ARBA00022741"/>
    </source>
</evidence>
<dbReference type="InterPro" id="IPR032781">
    <property type="entry name" value="ABC_tran_Xtn"/>
</dbReference>
<dbReference type="CDD" id="cd03221">
    <property type="entry name" value="ABCF_EF-3"/>
    <property type="match status" value="2"/>
</dbReference>
<dbReference type="InterPro" id="IPR003439">
    <property type="entry name" value="ABC_transporter-like_ATP-bd"/>
</dbReference>
<sequence length="632" mass="71103">MLRFDKLSLRRGTKLLFADACFTIHPGQRVGVTGANGTGKSSLFALIRDELHADSGEFSIPRDWVIAHVAQETPADSRPAIEYVLDGDAELRNIQAQLAEAENAHQGERVAKLHTRLDNIGGYTARSRAARLVHGLGFKPGEEDEAVNHFSGGWRMRLNLARALMCRSDLLLLDEPTNHLDLDAVIWLEEWLKGYPGTLLLISHDRDFLDAVTSHIAHIEQGGVTLYTGNYSAFERIRAERLANQQAAYEKQRREVAHIRSYVDRFRAKATKARQAQSRLKALERMELIAPAYVDSPFHFSFRPPEKTPHPLMRLEHAAAGYGDTPVLNSVRLALSPGDRIGLLGPNGAGKSTLIKLLAGELSTQKGKRETAQDLNIGYFAQHQLDQLHPEHSALDHLMQIDPKATEQAMRDYIGGFDFTGERAESPVAPFSGGEKARLVLALLVYQRPNLLLLDEPTNHLDLEMRHALSQSLQDFEGAMVVVSHDRHLLRTTTDQLLLVNDGEVDEFKGDLDDYPRWLADNRSAQIDKPSGNEEKEHSATARKERKRQEAERRKQLQPLRNQVQKLEKEMDRLMEQQATMEQQLADPSVYDEENKASLKQLLEDKAKVDTSLNEIEEQWMTASEALESAES</sequence>
<evidence type="ECO:0000256" key="5">
    <source>
        <dbReference type="ARBA" id="ARBA00069073"/>
    </source>
</evidence>
<keyword evidence="2" id="KW-0547">Nucleotide-binding</keyword>
<keyword evidence="6" id="KW-0175">Coiled coil</keyword>
<dbReference type="PROSITE" id="PS00211">
    <property type="entry name" value="ABC_TRANSPORTER_1"/>
    <property type="match status" value="2"/>
</dbReference>
<dbReference type="FunFam" id="3.40.50.300:FF:000011">
    <property type="entry name" value="Putative ABC transporter ATP-binding component"/>
    <property type="match status" value="1"/>
</dbReference>
<dbReference type="InterPro" id="IPR017871">
    <property type="entry name" value="ABC_transporter-like_CS"/>
</dbReference>
<dbReference type="Pfam" id="PF00005">
    <property type="entry name" value="ABC_tran"/>
    <property type="match status" value="2"/>
</dbReference>
<accession>A0A1T2KSG5</accession>
<evidence type="ECO:0000256" key="4">
    <source>
        <dbReference type="ARBA" id="ARBA00061571"/>
    </source>
</evidence>
<dbReference type="InterPro" id="IPR003593">
    <property type="entry name" value="AAA+_ATPase"/>
</dbReference>
<feature type="domain" description="ABC transporter" evidence="8">
    <location>
        <begin position="313"/>
        <end position="527"/>
    </location>
</feature>
<feature type="domain" description="ABC transporter" evidence="8">
    <location>
        <begin position="2"/>
        <end position="246"/>
    </location>
</feature>
<feature type="coiled-coil region" evidence="6">
    <location>
        <begin position="84"/>
        <end position="111"/>
    </location>
</feature>
<dbReference type="InterPro" id="IPR027417">
    <property type="entry name" value="P-loop_NTPase"/>
</dbReference>
<evidence type="ECO:0000256" key="1">
    <source>
        <dbReference type="ARBA" id="ARBA00022737"/>
    </source>
</evidence>
<dbReference type="PROSITE" id="PS50893">
    <property type="entry name" value="ABC_TRANSPORTER_2"/>
    <property type="match status" value="2"/>
</dbReference>
<keyword evidence="3 9" id="KW-0067">ATP-binding</keyword>
<feature type="region of interest" description="Disordered" evidence="7">
    <location>
        <begin position="524"/>
        <end position="563"/>
    </location>
</feature>
<dbReference type="RefSeq" id="WP_078487936.1">
    <property type="nucleotide sequence ID" value="NZ_MPRJ01000077.1"/>
</dbReference>
<evidence type="ECO:0000313" key="9">
    <source>
        <dbReference type="EMBL" id="OOZ35772.1"/>
    </source>
</evidence>
<gene>
    <name evidence="9" type="ORF">BOW51_10345</name>
</gene>
<feature type="compositionally biased region" description="Basic and acidic residues" evidence="7">
    <location>
        <begin position="531"/>
        <end position="555"/>
    </location>
</feature>
<name>A0A1T2KSG5_9GAMM</name>
<evidence type="ECO:0000256" key="7">
    <source>
        <dbReference type="SAM" id="MobiDB-lite"/>
    </source>
</evidence>
<evidence type="ECO:0000256" key="3">
    <source>
        <dbReference type="ARBA" id="ARBA00022840"/>
    </source>
</evidence>
<protein>
    <recommendedName>
        <fullName evidence="5">Probable ATP-binding protein YheS</fullName>
    </recommendedName>
</protein>
<comment type="caution">
    <text evidence="9">The sequence shown here is derived from an EMBL/GenBank/DDBJ whole genome shotgun (WGS) entry which is preliminary data.</text>
</comment>
<reference evidence="9 10" key="1">
    <citation type="submission" date="2016-11" db="EMBL/GenBank/DDBJ databases">
        <title>Mixed transmission modes and dynamic genome evolution in an obligate animal-bacterial symbiosis.</title>
        <authorList>
            <person name="Russell S.L."/>
            <person name="Corbett-Detig R.B."/>
            <person name="Cavanaugh C.M."/>
        </authorList>
    </citation>
    <scope>NUCLEOTIDE SEQUENCE [LARGE SCALE GENOMIC DNA]</scope>
    <source>
        <strain evidence="9">Se-Cadez</strain>
    </source>
</reference>